<dbReference type="Gene3D" id="3.40.630.30">
    <property type="match status" value="1"/>
</dbReference>
<dbReference type="CDD" id="cd04301">
    <property type="entry name" value="NAT_SF"/>
    <property type="match status" value="1"/>
</dbReference>
<dbReference type="PANTHER" id="PTHR43072:SF23">
    <property type="entry name" value="UPF0039 PROTEIN C11D3.02C"/>
    <property type="match status" value="1"/>
</dbReference>
<name>A0A068NQT7_FIMGI</name>
<feature type="domain" description="N-acetyltransferase" evidence="3">
    <location>
        <begin position="3"/>
        <end position="161"/>
    </location>
</feature>
<reference evidence="4 5" key="1">
    <citation type="journal article" date="2014" name="PLoS ONE">
        <title>The first complete genome sequence of the class fimbriimonadia in the phylum armatimonadetes.</title>
        <authorList>
            <person name="Hu Z.Y."/>
            <person name="Wang Y.Z."/>
            <person name="Im W.T."/>
            <person name="Wang S.Y."/>
            <person name="Zhao G.P."/>
            <person name="Zheng H.J."/>
            <person name="Quan Z.X."/>
        </authorList>
    </citation>
    <scope>NUCLEOTIDE SEQUENCE [LARGE SCALE GENOMIC DNA]</scope>
    <source>
        <strain evidence="4">Gsoil 348</strain>
    </source>
</reference>
<evidence type="ECO:0000313" key="5">
    <source>
        <dbReference type="Proteomes" id="UP000027982"/>
    </source>
</evidence>
<dbReference type="PROSITE" id="PS51186">
    <property type="entry name" value="GNAT"/>
    <property type="match status" value="1"/>
</dbReference>
<dbReference type="NCBIfam" id="NF040504">
    <property type="entry name" value="resist_ArsN1b"/>
    <property type="match status" value="1"/>
</dbReference>
<evidence type="ECO:0000256" key="1">
    <source>
        <dbReference type="ARBA" id="ARBA00022679"/>
    </source>
</evidence>
<protein>
    <submittedName>
        <fullName evidence="4">GCN5-related N-acetyltransferase</fullName>
    </submittedName>
</protein>
<keyword evidence="2" id="KW-0012">Acyltransferase</keyword>
<dbReference type="GO" id="GO:0016747">
    <property type="term" value="F:acyltransferase activity, transferring groups other than amino-acyl groups"/>
    <property type="evidence" value="ECO:0007669"/>
    <property type="project" value="InterPro"/>
</dbReference>
<accession>A0A068NQT7</accession>
<keyword evidence="1 4" id="KW-0808">Transferase</keyword>
<keyword evidence="5" id="KW-1185">Reference proteome</keyword>
<evidence type="ECO:0000313" key="4">
    <source>
        <dbReference type="EMBL" id="AIE83959.1"/>
    </source>
</evidence>
<dbReference type="SUPFAM" id="SSF55729">
    <property type="entry name" value="Acyl-CoA N-acyltransferases (Nat)"/>
    <property type="match status" value="1"/>
</dbReference>
<dbReference type="HOGENOM" id="CLU_013985_4_2_0"/>
<dbReference type="Pfam" id="PF13420">
    <property type="entry name" value="Acetyltransf_4"/>
    <property type="match status" value="1"/>
</dbReference>
<dbReference type="OrthoDB" id="9798006at2"/>
<dbReference type="PANTHER" id="PTHR43072">
    <property type="entry name" value="N-ACETYLTRANSFERASE"/>
    <property type="match status" value="1"/>
</dbReference>
<proteinExistence type="predicted"/>
<evidence type="ECO:0000259" key="3">
    <source>
        <dbReference type="PROSITE" id="PS51186"/>
    </source>
</evidence>
<sequence>MEFDIRTATLDDAPGMLAIYSPYVLNTPVSFEEVPPSMEEMAARMSSGFPWLAADRDGELLGYAYGSRHRDRAAYRWSVDVTVYVSPNARRMGVARALYSKLLDQLREQGFYNAFAGIALPNEASVGFHESMGFHLVGIYRNVGFKCGQWHDVGWWQKELMPPSDNPPEPAKIWGH</sequence>
<dbReference type="InterPro" id="IPR016181">
    <property type="entry name" value="Acyl_CoA_acyltransferase"/>
</dbReference>
<dbReference type="STRING" id="661478.OP10G_0591"/>
<dbReference type="RefSeq" id="WP_025227385.1">
    <property type="nucleotide sequence ID" value="NZ_CP007139.1"/>
</dbReference>
<dbReference type="AlphaFoldDB" id="A0A068NQT7"/>
<dbReference type="eggNOG" id="COG1247">
    <property type="taxonomic scope" value="Bacteria"/>
</dbReference>
<gene>
    <name evidence="4" type="ORF">OP10G_0591</name>
</gene>
<organism evidence="4 5">
    <name type="scientific">Fimbriimonas ginsengisoli Gsoil 348</name>
    <dbReference type="NCBI Taxonomy" id="661478"/>
    <lineage>
        <taxon>Bacteria</taxon>
        <taxon>Bacillati</taxon>
        <taxon>Armatimonadota</taxon>
        <taxon>Fimbriimonadia</taxon>
        <taxon>Fimbriimonadales</taxon>
        <taxon>Fimbriimonadaceae</taxon>
        <taxon>Fimbriimonas</taxon>
    </lineage>
</organism>
<dbReference type="EMBL" id="CP007139">
    <property type="protein sequence ID" value="AIE83959.1"/>
    <property type="molecule type" value="Genomic_DNA"/>
</dbReference>
<dbReference type="Proteomes" id="UP000027982">
    <property type="component" value="Chromosome"/>
</dbReference>
<dbReference type="InterPro" id="IPR000182">
    <property type="entry name" value="GNAT_dom"/>
</dbReference>
<evidence type="ECO:0000256" key="2">
    <source>
        <dbReference type="ARBA" id="ARBA00023315"/>
    </source>
</evidence>
<dbReference type="KEGG" id="fgi:OP10G_0591"/>